<feature type="transmembrane region" description="Helical" evidence="6">
    <location>
        <begin position="20"/>
        <end position="41"/>
    </location>
</feature>
<protein>
    <submittedName>
        <fullName evidence="8">EamA family transporter</fullName>
    </submittedName>
</protein>
<keyword evidence="9" id="KW-1185">Reference proteome</keyword>
<evidence type="ECO:0000259" key="7">
    <source>
        <dbReference type="Pfam" id="PF00892"/>
    </source>
</evidence>
<feature type="domain" description="EamA" evidence="7">
    <location>
        <begin position="151"/>
        <end position="285"/>
    </location>
</feature>
<feature type="transmembrane region" description="Helical" evidence="6">
    <location>
        <begin position="103"/>
        <end position="121"/>
    </location>
</feature>
<feature type="transmembrane region" description="Helical" evidence="6">
    <location>
        <begin position="47"/>
        <end position="64"/>
    </location>
</feature>
<keyword evidence="4 6" id="KW-1133">Transmembrane helix</keyword>
<feature type="transmembrane region" description="Helical" evidence="6">
    <location>
        <begin position="268"/>
        <end position="288"/>
    </location>
</feature>
<dbReference type="Proteomes" id="UP001500655">
    <property type="component" value="Unassembled WGS sequence"/>
</dbReference>
<comment type="subcellular location">
    <subcellularLocation>
        <location evidence="1">Membrane</location>
        <topology evidence="1">Multi-pass membrane protein</topology>
    </subcellularLocation>
</comment>
<feature type="transmembrane region" description="Helical" evidence="6">
    <location>
        <begin position="242"/>
        <end position="262"/>
    </location>
</feature>
<sequence>MTTATLSEPATDLRRGLQGVGLILVGVSSLQFGAALAATLFPQVGPLGVVTLRLLAAGAALLAAGRPRIRGRSGAAWRTVLIFGVVTAAMNASLYVAIDRLPLGAVITFEFLGPLTLALALSRRWLDVMWAACAGGGVLLLAEGLRDLDLVGVVFALVAAACWAGYIVLNRRLGGAGRGGVADLALAVAFAGVLVAPLGIVQGGAGLLDPHVLLLGVLVGVLSSAVPYSFDLLALRRLPARVFGVLCSVHPAVAALAGLVVLHQHLSGSQWLAIGLVIVASAGVTLTARPA</sequence>
<keyword evidence="5 6" id="KW-0472">Membrane</keyword>
<dbReference type="InterPro" id="IPR037185">
    <property type="entry name" value="EmrE-like"/>
</dbReference>
<dbReference type="InterPro" id="IPR000620">
    <property type="entry name" value="EamA_dom"/>
</dbReference>
<dbReference type="Pfam" id="PF00892">
    <property type="entry name" value="EamA"/>
    <property type="match status" value="1"/>
</dbReference>
<feature type="transmembrane region" description="Helical" evidence="6">
    <location>
        <begin position="76"/>
        <end position="97"/>
    </location>
</feature>
<evidence type="ECO:0000313" key="8">
    <source>
        <dbReference type="EMBL" id="GAA1751531.1"/>
    </source>
</evidence>
<feature type="transmembrane region" description="Helical" evidence="6">
    <location>
        <begin position="181"/>
        <end position="200"/>
    </location>
</feature>
<dbReference type="Gene3D" id="1.10.3730.20">
    <property type="match status" value="1"/>
</dbReference>
<evidence type="ECO:0000256" key="1">
    <source>
        <dbReference type="ARBA" id="ARBA00004141"/>
    </source>
</evidence>
<feature type="transmembrane region" description="Helical" evidence="6">
    <location>
        <begin position="128"/>
        <end position="145"/>
    </location>
</feature>
<dbReference type="InterPro" id="IPR050638">
    <property type="entry name" value="AA-Vitamin_Transporters"/>
</dbReference>
<reference evidence="9" key="1">
    <citation type="journal article" date="2019" name="Int. J. Syst. Evol. Microbiol.">
        <title>The Global Catalogue of Microorganisms (GCM) 10K type strain sequencing project: providing services to taxonomists for standard genome sequencing and annotation.</title>
        <authorList>
            <consortium name="The Broad Institute Genomics Platform"/>
            <consortium name="The Broad Institute Genome Sequencing Center for Infectious Disease"/>
            <person name="Wu L."/>
            <person name="Ma J."/>
        </authorList>
    </citation>
    <scope>NUCLEOTIDE SEQUENCE [LARGE SCALE GENOMIC DNA]</scope>
    <source>
        <strain evidence="9">JCM 13249</strain>
    </source>
</reference>
<evidence type="ECO:0000256" key="6">
    <source>
        <dbReference type="SAM" id="Phobius"/>
    </source>
</evidence>
<feature type="transmembrane region" description="Helical" evidence="6">
    <location>
        <begin position="151"/>
        <end position="169"/>
    </location>
</feature>
<dbReference type="EMBL" id="BAAALS010000009">
    <property type="protein sequence ID" value="GAA1751531.1"/>
    <property type="molecule type" value="Genomic_DNA"/>
</dbReference>
<proteinExistence type="inferred from homology"/>
<evidence type="ECO:0000256" key="3">
    <source>
        <dbReference type="ARBA" id="ARBA00022692"/>
    </source>
</evidence>
<evidence type="ECO:0000256" key="2">
    <source>
        <dbReference type="ARBA" id="ARBA00007362"/>
    </source>
</evidence>
<dbReference type="PANTHER" id="PTHR32322:SF2">
    <property type="entry name" value="EAMA DOMAIN-CONTAINING PROTEIN"/>
    <property type="match status" value="1"/>
</dbReference>
<dbReference type="PANTHER" id="PTHR32322">
    <property type="entry name" value="INNER MEMBRANE TRANSPORTER"/>
    <property type="match status" value="1"/>
</dbReference>
<keyword evidence="3 6" id="KW-0812">Transmembrane</keyword>
<name>A0ABP4WCP5_9ACTN</name>
<evidence type="ECO:0000313" key="9">
    <source>
        <dbReference type="Proteomes" id="UP001500655"/>
    </source>
</evidence>
<evidence type="ECO:0000256" key="4">
    <source>
        <dbReference type="ARBA" id="ARBA00022989"/>
    </source>
</evidence>
<comment type="similarity">
    <text evidence="2">Belongs to the EamA transporter family.</text>
</comment>
<accession>A0ABP4WCP5</accession>
<dbReference type="SUPFAM" id="SSF103481">
    <property type="entry name" value="Multidrug resistance efflux transporter EmrE"/>
    <property type="match status" value="1"/>
</dbReference>
<feature type="transmembrane region" description="Helical" evidence="6">
    <location>
        <begin position="212"/>
        <end position="230"/>
    </location>
</feature>
<comment type="caution">
    <text evidence="8">The sequence shown here is derived from an EMBL/GenBank/DDBJ whole genome shotgun (WGS) entry which is preliminary data.</text>
</comment>
<dbReference type="RefSeq" id="WP_344079948.1">
    <property type="nucleotide sequence ID" value="NZ_BAAALS010000009.1"/>
</dbReference>
<evidence type="ECO:0000256" key="5">
    <source>
        <dbReference type="ARBA" id="ARBA00023136"/>
    </source>
</evidence>
<organism evidence="8 9">
    <name type="scientific">Luedemannella helvata</name>
    <dbReference type="NCBI Taxonomy" id="349315"/>
    <lineage>
        <taxon>Bacteria</taxon>
        <taxon>Bacillati</taxon>
        <taxon>Actinomycetota</taxon>
        <taxon>Actinomycetes</taxon>
        <taxon>Micromonosporales</taxon>
        <taxon>Micromonosporaceae</taxon>
        <taxon>Luedemannella</taxon>
    </lineage>
</organism>
<gene>
    <name evidence="8" type="ORF">GCM10009681_23220</name>
</gene>